<dbReference type="GO" id="GO:0004674">
    <property type="term" value="F:protein serine/threonine kinase activity"/>
    <property type="evidence" value="ECO:0007669"/>
    <property type="project" value="UniProtKB-KW"/>
</dbReference>
<dbReference type="EMBL" id="CP136891">
    <property type="protein sequence ID" value="WOK95895.1"/>
    <property type="molecule type" value="Genomic_DNA"/>
</dbReference>
<dbReference type="PANTHER" id="PTHR45974:SF242">
    <property type="entry name" value="LEUCINE-RICH REPEAT PROTEIN KINASE FAMILY PROTEIN"/>
    <property type="match status" value="1"/>
</dbReference>
<dbReference type="GO" id="GO:0005524">
    <property type="term" value="F:ATP binding"/>
    <property type="evidence" value="ECO:0007669"/>
    <property type="project" value="UniProtKB-UniRule"/>
</dbReference>
<dbReference type="PANTHER" id="PTHR45974">
    <property type="entry name" value="RECEPTOR-LIKE PROTEIN 55"/>
    <property type="match status" value="1"/>
</dbReference>
<name>A0AAQ3Q2D0_9LILI</name>
<evidence type="ECO:0000256" key="2">
    <source>
        <dbReference type="ARBA" id="ARBA00012513"/>
    </source>
</evidence>
<keyword evidence="14" id="KW-0325">Glycoprotein</keyword>
<dbReference type="GO" id="GO:0005886">
    <property type="term" value="C:plasma membrane"/>
    <property type="evidence" value="ECO:0007669"/>
    <property type="project" value="UniProtKB-SubCell"/>
</dbReference>
<evidence type="ECO:0000256" key="11">
    <source>
        <dbReference type="ARBA" id="ARBA00022840"/>
    </source>
</evidence>
<dbReference type="SMART" id="SM00369">
    <property type="entry name" value="LRR_TYP"/>
    <property type="match status" value="4"/>
</dbReference>
<keyword evidence="21" id="KW-0675">Receptor</keyword>
<evidence type="ECO:0000256" key="19">
    <source>
        <dbReference type="SAM" id="SignalP"/>
    </source>
</evidence>
<dbReference type="InterPro" id="IPR000719">
    <property type="entry name" value="Prot_kinase_dom"/>
</dbReference>
<evidence type="ECO:0000313" key="21">
    <source>
        <dbReference type="EMBL" id="WOK95895.1"/>
    </source>
</evidence>
<comment type="catalytic activity">
    <reaction evidence="15">
        <text>L-threonyl-[protein] + ATP = O-phospho-L-threonyl-[protein] + ADP + H(+)</text>
        <dbReference type="Rhea" id="RHEA:46608"/>
        <dbReference type="Rhea" id="RHEA-COMP:11060"/>
        <dbReference type="Rhea" id="RHEA-COMP:11605"/>
        <dbReference type="ChEBI" id="CHEBI:15378"/>
        <dbReference type="ChEBI" id="CHEBI:30013"/>
        <dbReference type="ChEBI" id="CHEBI:30616"/>
        <dbReference type="ChEBI" id="CHEBI:61977"/>
        <dbReference type="ChEBI" id="CHEBI:456216"/>
        <dbReference type="EC" id="2.7.11.1"/>
    </reaction>
</comment>
<dbReference type="Pfam" id="PF13855">
    <property type="entry name" value="LRR_8"/>
    <property type="match status" value="1"/>
</dbReference>
<dbReference type="FunFam" id="3.30.200.20:FF:000039">
    <property type="entry name" value="receptor-like protein kinase FERONIA"/>
    <property type="match status" value="1"/>
</dbReference>
<evidence type="ECO:0000256" key="5">
    <source>
        <dbReference type="ARBA" id="ARBA00022679"/>
    </source>
</evidence>
<dbReference type="SMART" id="SM00220">
    <property type="entry name" value="S_TKc"/>
    <property type="match status" value="1"/>
</dbReference>
<evidence type="ECO:0000256" key="14">
    <source>
        <dbReference type="ARBA" id="ARBA00023180"/>
    </source>
</evidence>
<dbReference type="Gene3D" id="3.80.10.10">
    <property type="entry name" value="Ribonuclease Inhibitor"/>
    <property type="match status" value="3"/>
</dbReference>
<keyword evidence="10 21" id="KW-0418">Kinase</keyword>
<dbReference type="CDD" id="cd14066">
    <property type="entry name" value="STKc_IRAK"/>
    <property type="match status" value="1"/>
</dbReference>
<dbReference type="SUPFAM" id="SSF52058">
    <property type="entry name" value="L domain-like"/>
    <property type="match status" value="1"/>
</dbReference>
<keyword evidence="9 17" id="KW-0547">Nucleotide-binding</keyword>
<evidence type="ECO:0000259" key="20">
    <source>
        <dbReference type="PROSITE" id="PS50011"/>
    </source>
</evidence>
<evidence type="ECO:0000256" key="3">
    <source>
        <dbReference type="ARBA" id="ARBA00022527"/>
    </source>
</evidence>
<sequence>MELMESLLFFLIMISIFQQSSSSTNPGDVSALKSLSEKWKNAPPSWGKSGDPCGESGERWEGVLNCSNSRVTELKLFNMGLEGTLSSEIGSLTGLQSLDLSYNKDLEGELPSSIGMLKQLHTLRLIACKFSGIIPNELGNLQNLKILALNSNQFSGKIPASLGRLSHLQYLDLADNQLNGTLPTSATEGSGLDRLWAAQHFHFNKNQISGPIPSDLFNSSMTVMHILLDNNKLTGEIPDTIGLVNSLRILRLDNNSLNGSVPSSINSLTNLSVLNLANNNLNGAMPNLTGMDFLNYLDLSNNSFDPSEAPNWLSGLNNLTTLIIESGGLQGQVPQEIFSFPQLQEVRLNNNSFSGTLNMSTKITQALKIVNLRNNSITSVTLSSSYNDTLILIENPVCGNVQLRHTGYCQDQQPDSQFNSWNNVTCSQPYEGQIVSRAPYFGYIQNHLNNLEERIQEKLSRTGVNFLVQDVFFDKNSYLNIWLKFCNSSGKSFTRNDILNSLDLNTQDLQLPENIGPSVFYPSHYAFQKRVIRGLTIGIAVGCAIGVLIIAGLAIYAVRQRKQALTAIYLRNPFASWGSFGEDAGDAPQLKGARCFSLDELKRCTDDFSKANEIGSGGYGKVYKGVLLNDQIVAIKRSQKGSTQGGLEFKTEIELLSRVHHRNLVELVGFCYEKGELLLVYEYIPNGTLKKNLSGSSEIQLDWKRRLMIALDSARGLAYLHDHANPPIIHRDVKSTNILLDDNLIAKVADFGLSTFVLNSEEGLISIHIKGTPGYVDPEYFMTHQLTAKSDVYSFGVVMLELITARSPIEKEKYIVKEVKMAINKNDKEFYGLKDLIDPTILKTGSLDGMHRFIELTLKCLAESPEDRPMMNELVKEFEILLTKHEIRRKSTSESSFGIEFQTERGVAEHPYDEIVLSSEVSTDAGYYSGQHLLPK</sequence>
<feature type="signal peptide" evidence="19">
    <location>
        <begin position="1"/>
        <end position="22"/>
    </location>
</feature>
<dbReference type="InterPro" id="IPR017441">
    <property type="entry name" value="Protein_kinase_ATP_BS"/>
</dbReference>
<evidence type="ECO:0000256" key="6">
    <source>
        <dbReference type="ARBA" id="ARBA00022692"/>
    </source>
</evidence>
<dbReference type="InterPro" id="IPR001245">
    <property type="entry name" value="Ser-Thr/Tyr_kinase_cat_dom"/>
</dbReference>
<proteinExistence type="predicted"/>
<dbReference type="Gene3D" id="1.10.510.10">
    <property type="entry name" value="Transferase(Phosphotransferase) domain 1"/>
    <property type="match status" value="1"/>
</dbReference>
<dbReference type="PROSITE" id="PS00107">
    <property type="entry name" value="PROTEIN_KINASE_ATP"/>
    <property type="match status" value="1"/>
</dbReference>
<keyword evidence="7 19" id="KW-0732">Signal</keyword>
<accession>A0AAQ3Q2D0</accession>
<gene>
    <name evidence="21" type="ORF">Cni_G04602</name>
</gene>
<dbReference type="Proteomes" id="UP001327560">
    <property type="component" value="Chromosome 2"/>
</dbReference>
<protein>
    <recommendedName>
        <fullName evidence="2">non-specific serine/threonine protein kinase</fullName>
        <ecNumber evidence="2">2.7.11.1</ecNumber>
    </recommendedName>
</protein>
<dbReference type="FunFam" id="1.10.510.10:FF:000453">
    <property type="entry name" value="LRR receptor-like serine/threonine-protein kinase HSL2"/>
    <property type="match status" value="1"/>
</dbReference>
<feature type="chain" id="PRO_5042969692" description="non-specific serine/threonine protein kinase" evidence="19">
    <location>
        <begin position="23"/>
        <end position="936"/>
    </location>
</feature>
<dbReference type="PRINTS" id="PR00019">
    <property type="entry name" value="LEURICHRPT"/>
</dbReference>
<evidence type="ECO:0000256" key="15">
    <source>
        <dbReference type="ARBA" id="ARBA00047899"/>
    </source>
</evidence>
<evidence type="ECO:0000256" key="1">
    <source>
        <dbReference type="ARBA" id="ARBA00004162"/>
    </source>
</evidence>
<dbReference type="PROSITE" id="PS00108">
    <property type="entry name" value="PROTEIN_KINASE_ST"/>
    <property type="match status" value="1"/>
</dbReference>
<keyword evidence="3" id="KW-0723">Serine/threonine-protein kinase</keyword>
<dbReference type="Gene3D" id="3.30.200.20">
    <property type="entry name" value="Phosphorylase Kinase, domain 1"/>
    <property type="match status" value="1"/>
</dbReference>
<keyword evidence="4" id="KW-0433">Leucine-rich repeat</keyword>
<evidence type="ECO:0000313" key="22">
    <source>
        <dbReference type="Proteomes" id="UP001327560"/>
    </source>
</evidence>
<dbReference type="InterPro" id="IPR032675">
    <property type="entry name" value="LRR_dom_sf"/>
</dbReference>
<reference evidence="21 22" key="1">
    <citation type="submission" date="2023-10" db="EMBL/GenBank/DDBJ databases">
        <title>Chromosome-scale genome assembly provides insights into flower coloration mechanisms of Canna indica.</title>
        <authorList>
            <person name="Li C."/>
        </authorList>
    </citation>
    <scope>NUCLEOTIDE SEQUENCE [LARGE SCALE GENOMIC DNA]</scope>
    <source>
        <tissue evidence="21">Flower</tissue>
    </source>
</reference>
<dbReference type="AlphaFoldDB" id="A0AAQ3Q2D0"/>
<comment type="subcellular location">
    <subcellularLocation>
        <location evidence="1">Cell membrane</location>
        <topology evidence="1">Single-pass membrane protein</topology>
    </subcellularLocation>
</comment>
<keyword evidence="22" id="KW-1185">Reference proteome</keyword>
<keyword evidence="8" id="KW-0677">Repeat</keyword>
<evidence type="ECO:0000256" key="4">
    <source>
        <dbReference type="ARBA" id="ARBA00022614"/>
    </source>
</evidence>
<dbReference type="Pfam" id="PF00560">
    <property type="entry name" value="LRR_1"/>
    <property type="match status" value="1"/>
</dbReference>
<evidence type="ECO:0000256" key="8">
    <source>
        <dbReference type="ARBA" id="ARBA00022737"/>
    </source>
</evidence>
<feature type="domain" description="Protein kinase" evidence="20">
    <location>
        <begin position="608"/>
        <end position="882"/>
    </location>
</feature>
<feature type="transmembrane region" description="Helical" evidence="18">
    <location>
        <begin position="535"/>
        <end position="558"/>
    </location>
</feature>
<evidence type="ECO:0000256" key="10">
    <source>
        <dbReference type="ARBA" id="ARBA00022777"/>
    </source>
</evidence>
<organism evidence="21 22">
    <name type="scientific">Canna indica</name>
    <name type="common">Indian-shot</name>
    <dbReference type="NCBI Taxonomy" id="4628"/>
    <lineage>
        <taxon>Eukaryota</taxon>
        <taxon>Viridiplantae</taxon>
        <taxon>Streptophyta</taxon>
        <taxon>Embryophyta</taxon>
        <taxon>Tracheophyta</taxon>
        <taxon>Spermatophyta</taxon>
        <taxon>Magnoliopsida</taxon>
        <taxon>Liliopsida</taxon>
        <taxon>Zingiberales</taxon>
        <taxon>Cannaceae</taxon>
        <taxon>Canna</taxon>
    </lineage>
</organism>
<evidence type="ECO:0000256" key="13">
    <source>
        <dbReference type="ARBA" id="ARBA00023136"/>
    </source>
</evidence>
<dbReference type="Pfam" id="PF07714">
    <property type="entry name" value="PK_Tyr_Ser-Thr"/>
    <property type="match status" value="1"/>
</dbReference>
<dbReference type="InterPro" id="IPR008271">
    <property type="entry name" value="Ser/Thr_kinase_AS"/>
</dbReference>
<dbReference type="InterPro" id="IPR011009">
    <property type="entry name" value="Kinase-like_dom_sf"/>
</dbReference>
<comment type="catalytic activity">
    <reaction evidence="16">
        <text>L-seryl-[protein] + ATP = O-phospho-L-seryl-[protein] + ADP + H(+)</text>
        <dbReference type="Rhea" id="RHEA:17989"/>
        <dbReference type="Rhea" id="RHEA-COMP:9863"/>
        <dbReference type="Rhea" id="RHEA-COMP:11604"/>
        <dbReference type="ChEBI" id="CHEBI:15378"/>
        <dbReference type="ChEBI" id="CHEBI:29999"/>
        <dbReference type="ChEBI" id="CHEBI:30616"/>
        <dbReference type="ChEBI" id="CHEBI:83421"/>
        <dbReference type="ChEBI" id="CHEBI:456216"/>
        <dbReference type="EC" id="2.7.11.1"/>
    </reaction>
</comment>
<evidence type="ECO:0000256" key="7">
    <source>
        <dbReference type="ARBA" id="ARBA00022729"/>
    </source>
</evidence>
<dbReference type="InterPro" id="IPR001611">
    <property type="entry name" value="Leu-rich_rpt"/>
</dbReference>
<dbReference type="PROSITE" id="PS50011">
    <property type="entry name" value="PROTEIN_KINASE_DOM"/>
    <property type="match status" value="1"/>
</dbReference>
<keyword evidence="5" id="KW-0808">Transferase</keyword>
<dbReference type="InterPro" id="IPR003591">
    <property type="entry name" value="Leu-rich_rpt_typical-subtyp"/>
</dbReference>
<keyword evidence="12 18" id="KW-1133">Transmembrane helix</keyword>
<dbReference type="FunFam" id="3.80.10.10:FF:000830">
    <property type="entry name" value="Predicted protein"/>
    <property type="match status" value="1"/>
</dbReference>
<evidence type="ECO:0000256" key="9">
    <source>
        <dbReference type="ARBA" id="ARBA00022741"/>
    </source>
</evidence>
<evidence type="ECO:0000256" key="16">
    <source>
        <dbReference type="ARBA" id="ARBA00048679"/>
    </source>
</evidence>
<evidence type="ECO:0000256" key="17">
    <source>
        <dbReference type="PROSITE-ProRule" id="PRU10141"/>
    </source>
</evidence>
<keyword evidence="6 18" id="KW-0812">Transmembrane</keyword>
<keyword evidence="11 17" id="KW-0067">ATP-binding</keyword>
<evidence type="ECO:0000256" key="12">
    <source>
        <dbReference type="ARBA" id="ARBA00022989"/>
    </source>
</evidence>
<dbReference type="EC" id="2.7.11.1" evidence="2"/>
<evidence type="ECO:0000256" key="18">
    <source>
        <dbReference type="SAM" id="Phobius"/>
    </source>
</evidence>
<dbReference type="FunFam" id="3.80.10.10:FF:000363">
    <property type="entry name" value="Leucine-rich repeat family protein"/>
    <property type="match status" value="1"/>
</dbReference>
<keyword evidence="13 18" id="KW-0472">Membrane</keyword>
<feature type="binding site" evidence="17">
    <location>
        <position position="636"/>
    </location>
    <ligand>
        <name>ATP</name>
        <dbReference type="ChEBI" id="CHEBI:30616"/>
    </ligand>
</feature>
<dbReference type="SUPFAM" id="SSF56112">
    <property type="entry name" value="Protein kinase-like (PK-like)"/>
    <property type="match status" value="1"/>
</dbReference>